<feature type="region of interest" description="Disordered" evidence="1">
    <location>
        <begin position="1"/>
        <end position="36"/>
    </location>
</feature>
<evidence type="ECO:0000313" key="3">
    <source>
        <dbReference type="WBParaSite" id="HCON_00147040-00001"/>
    </source>
</evidence>
<organism evidence="2 3">
    <name type="scientific">Haemonchus contortus</name>
    <name type="common">Barber pole worm</name>
    <dbReference type="NCBI Taxonomy" id="6289"/>
    <lineage>
        <taxon>Eukaryota</taxon>
        <taxon>Metazoa</taxon>
        <taxon>Ecdysozoa</taxon>
        <taxon>Nematoda</taxon>
        <taxon>Chromadorea</taxon>
        <taxon>Rhabditida</taxon>
        <taxon>Rhabditina</taxon>
        <taxon>Rhabditomorpha</taxon>
        <taxon>Strongyloidea</taxon>
        <taxon>Trichostrongylidae</taxon>
        <taxon>Haemonchus</taxon>
    </lineage>
</organism>
<dbReference type="Proteomes" id="UP000025227">
    <property type="component" value="Unplaced"/>
</dbReference>
<dbReference type="WBParaSite" id="HCON_00147040-00001">
    <property type="protein sequence ID" value="HCON_00147040-00001"/>
    <property type="gene ID" value="HCON_00147040"/>
</dbReference>
<keyword evidence="2" id="KW-1185">Reference proteome</keyword>
<proteinExistence type="predicted"/>
<protein>
    <submittedName>
        <fullName evidence="3">Biogenesis of lysosome-related organelles complex 1 subunit CNL1</fullName>
    </submittedName>
</protein>
<dbReference type="OMA" id="ENIELMH"/>
<evidence type="ECO:0000256" key="1">
    <source>
        <dbReference type="SAM" id="MobiDB-lite"/>
    </source>
</evidence>
<evidence type="ECO:0000313" key="2">
    <source>
        <dbReference type="Proteomes" id="UP000025227"/>
    </source>
</evidence>
<name>A0A7I5ECL5_HAECO</name>
<dbReference type="AlphaFoldDB" id="A0A7I5ECL5"/>
<dbReference type="OrthoDB" id="10354415at2759"/>
<reference evidence="3" key="1">
    <citation type="submission" date="2020-12" db="UniProtKB">
        <authorList>
            <consortium name="WormBaseParasite"/>
        </authorList>
    </citation>
    <scope>IDENTIFICATION</scope>
    <source>
        <strain evidence="3">MHco3</strain>
    </source>
</reference>
<sequence>MDAPHDAQHQPPQEDVPVGPGESDEVNDNPPQLEPVAVPIIHQPEYRPLNEPRIQRNESENIELMHSKLNRILGRTDEIQSIKYRIGSISGLLHIVDQRTIEMKDILDRTIDGLEQVYHQ</sequence>
<accession>A0A7I5ECL5</accession>